<comment type="domain">
    <text evidence="9">The Q motif is unique to and characteristic of the DEAD box family of RNA helicases and controls ATP binding and hydrolysis.</text>
</comment>
<dbReference type="GO" id="GO:0003724">
    <property type="term" value="F:RNA helicase activity"/>
    <property type="evidence" value="ECO:0007669"/>
    <property type="project" value="UniProtKB-EC"/>
</dbReference>
<dbReference type="PROSITE" id="PS51192">
    <property type="entry name" value="HELICASE_ATP_BIND_1"/>
    <property type="match status" value="1"/>
</dbReference>
<dbReference type="SMART" id="SM00490">
    <property type="entry name" value="HELICc"/>
    <property type="match status" value="1"/>
</dbReference>
<keyword evidence="6 9" id="KW-0347">Helicase</keyword>
<dbReference type="InterPro" id="IPR014001">
    <property type="entry name" value="Helicase_ATP-bd"/>
</dbReference>
<feature type="compositionally biased region" description="Polar residues" evidence="10">
    <location>
        <begin position="56"/>
        <end position="67"/>
    </location>
</feature>
<dbReference type="InterPro" id="IPR025313">
    <property type="entry name" value="SPB4-like_CTE"/>
</dbReference>
<feature type="region of interest" description="Disordered" evidence="10">
    <location>
        <begin position="136"/>
        <end position="185"/>
    </location>
</feature>
<feature type="region of interest" description="Disordered" evidence="10">
    <location>
        <begin position="1"/>
        <end position="118"/>
    </location>
</feature>
<keyword evidence="5 9" id="KW-0378">Hydrolase</keyword>
<evidence type="ECO:0000256" key="3">
    <source>
        <dbReference type="ARBA" id="ARBA00022552"/>
    </source>
</evidence>
<feature type="compositionally biased region" description="Acidic residues" evidence="10">
    <location>
        <begin position="627"/>
        <end position="641"/>
    </location>
</feature>
<dbReference type="SMART" id="SM00487">
    <property type="entry name" value="DEXDc"/>
    <property type="match status" value="1"/>
</dbReference>
<organism evidence="13 14">
    <name type="scientific">Rhodotorula toruloides</name>
    <name type="common">Yeast</name>
    <name type="synonym">Rhodosporidium toruloides</name>
    <dbReference type="NCBI Taxonomy" id="5286"/>
    <lineage>
        <taxon>Eukaryota</taxon>
        <taxon>Fungi</taxon>
        <taxon>Dikarya</taxon>
        <taxon>Basidiomycota</taxon>
        <taxon>Pucciniomycotina</taxon>
        <taxon>Microbotryomycetes</taxon>
        <taxon>Sporidiobolales</taxon>
        <taxon>Sporidiobolaceae</taxon>
        <taxon>Rhodotorula</taxon>
    </lineage>
</organism>
<keyword evidence="7 9" id="KW-0067">ATP-binding</keyword>
<evidence type="ECO:0000256" key="5">
    <source>
        <dbReference type="ARBA" id="ARBA00022801"/>
    </source>
</evidence>
<dbReference type="GO" id="GO:0006364">
    <property type="term" value="P:rRNA processing"/>
    <property type="evidence" value="ECO:0007669"/>
    <property type="project" value="UniProtKB-KW"/>
</dbReference>
<feature type="region of interest" description="Disordered" evidence="10">
    <location>
        <begin position="375"/>
        <end position="402"/>
    </location>
</feature>
<dbReference type="GO" id="GO:0016787">
    <property type="term" value="F:hydrolase activity"/>
    <property type="evidence" value="ECO:0007669"/>
    <property type="project" value="UniProtKB-KW"/>
</dbReference>
<evidence type="ECO:0000256" key="2">
    <source>
        <dbReference type="ARBA" id="ARBA00022517"/>
    </source>
</evidence>
<evidence type="ECO:0000256" key="8">
    <source>
        <dbReference type="ARBA" id="ARBA00022884"/>
    </source>
</evidence>
<keyword evidence="8 9" id="KW-0694">RNA-binding</keyword>
<dbReference type="InterPro" id="IPR027417">
    <property type="entry name" value="P-loop_NTPase"/>
</dbReference>
<dbReference type="Pfam" id="PF13959">
    <property type="entry name" value="CTE_SPB4"/>
    <property type="match status" value="1"/>
</dbReference>
<comment type="function">
    <text evidence="9">RNA helicase.</text>
</comment>
<feature type="region of interest" description="Disordered" evidence="10">
    <location>
        <begin position="865"/>
        <end position="914"/>
    </location>
</feature>
<dbReference type="InterPro" id="IPR011545">
    <property type="entry name" value="DEAD/DEAH_box_helicase_dom"/>
</dbReference>
<keyword evidence="4 9" id="KW-0547">Nucleotide-binding</keyword>
<reference evidence="13 14" key="1">
    <citation type="submission" date="2019-07" db="EMBL/GenBank/DDBJ databases">
        <title>Rhodotorula toruloides NBRC10032 genome sequencing.</title>
        <authorList>
            <person name="Shida Y."/>
            <person name="Takaku H."/>
            <person name="Ogasawara W."/>
            <person name="Mori K."/>
        </authorList>
    </citation>
    <scope>NUCLEOTIDE SEQUENCE [LARGE SCALE GENOMIC DNA]</scope>
    <source>
        <strain evidence="13 14">NBRC10032</strain>
    </source>
</reference>
<keyword evidence="3" id="KW-0698">rRNA processing</keyword>
<evidence type="ECO:0000313" key="14">
    <source>
        <dbReference type="Proteomes" id="UP000321518"/>
    </source>
</evidence>
<dbReference type="InterPro" id="IPR001650">
    <property type="entry name" value="Helicase_C-like"/>
</dbReference>
<evidence type="ECO:0000256" key="6">
    <source>
        <dbReference type="ARBA" id="ARBA00022806"/>
    </source>
</evidence>
<dbReference type="SUPFAM" id="SSF52540">
    <property type="entry name" value="P-loop containing nucleoside triphosphate hydrolases"/>
    <property type="match status" value="1"/>
</dbReference>
<dbReference type="PANTHER" id="PTHR24031">
    <property type="entry name" value="RNA HELICASE"/>
    <property type="match status" value="1"/>
</dbReference>
<dbReference type="EC" id="3.6.4.13" evidence="9"/>
<dbReference type="AlphaFoldDB" id="A0A511KCR5"/>
<sequence>MTDELVLNFSPPSASSPAPTRSRSAAGARGRNGGRWTDRAKERKRNQIEARKASRGTASDGRQQGQHAQGVKRSWEDDGGEARGEGATAKRERTVGGGSGVATPGGKRRLDMTVGPSGKKQYISSLFTADGLPSAAESSTISSAPTVPSKPSNAPLTSVPSAATHEDEQEGEGEGVDDAPDPAPELSKLGLMRELVAGLAGKLGITGPTACQAGAIPCLIPPSLSKGKGRASSADFAHDAILRAQTGSGKTLTFLLPMLQDLLTLPPSSLPTSLSSSKTTSPDRSIGTLALILAPTRELASQIHTVLSTLLSSLPSSSPDPKRPFTISPRALTAGLLVGGANRTHEKRRLRKGCPIVVATPGRLLDHLKTTEAFRLAGEPPRQKDGAPKGRPGNPNSVALGVRRGAAGGAGEAKVGLRWLIVDECDRLMDLGFEEQMKGILEDLARRSPPSSSTSSSATRRRTILCSATASEGVDRLAGLAISDEEAERGKGMVVVGAREDVKVREPERRDLTAVAGTKRDSEALEEDEDRAEDDEDAEEQEEQVEAESAALALPSGFTPPSQLQHNYIVVPPKLRFVTLVALLRKLLVKASSKGRGTKVLVFMSCTDAVDFWWKALGSMKMGTSADDGDDGEEEEEEDEKAESSRLASLHPLLPNAPVYRLHGSLPLQTRLSSLSAFSSPYTIKEGKRKGEQTDAGVLLCTSVAARGLDVKNVGCVVQVDAPTEGGVTEYVHRVGRTARAGAQGTAYSFVLPSETAYTSFLENGINASSASAKGVKKVRLREVGVEQVLREGYGGEGREYETRATDVQMGFERWVNASEETASLARKAFQAHIRAYATHPSSEKHVFNTKALHLGHLAKSFGMREAPGSHTVPSSKKGGNKKARVSAGGARARDDDGGFEVGPRKRKSMDAEQRMKKLMRGPQALGASEFHIAGTDMLEGVVKRK</sequence>
<feature type="domain" description="Helicase C-terminal" evidence="12">
    <location>
        <begin position="583"/>
        <end position="785"/>
    </location>
</feature>
<feature type="compositionally biased region" description="Basic and acidic residues" evidence="10">
    <location>
        <begin position="73"/>
        <end position="94"/>
    </location>
</feature>
<comment type="subcellular location">
    <subcellularLocation>
        <location evidence="1">Nucleus</location>
        <location evidence="1">Nucleolus</location>
    </subcellularLocation>
</comment>
<evidence type="ECO:0000259" key="11">
    <source>
        <dbReference type="PROSITE" id="PS51192"/>
    </source>
</evidence>
<gene>
    <name evidence="13" type="ORF">Rt10032_c05g2186</name>
</gene>
<evidence type="ECO:0000259" key="12">
    <source>
        <dbReference type="PROSITE" id="PS51194"/>
    </source>
</evidence>
<feature type="compositionally biased region" description="Polar residues" evidence="10">
    <location>
        <begin position="136"/>
        <end position="161"/>
    </location>
</feature>
<dbReference type="CDD" id="cd18787">
    <property type="entry name" value="SF2_C_DEAD"/>
    <property type="match status" value="1"/>
</dbReference>
<feature type="compositionally biased region" description="Acidic residues" evidence="10">
    <location>
        <begin position="524"/>
        <end position="546"/>
    </location>
</feature>
<feature type="compositionally biased region" description="Basic and acidic residues" evidence="10">
    <location>
        <begin position="507"/>
        <end position="523"/>
    </location>
</feature>
<dbReference type="OrthoDB" id="422663at2759"/>
<evidence type="ECO:0000256" key="9">
    <source>
        <dbReference type="RuleBase" id="RU365068"/>
    </source>
</evidence>
<protein>
    <recommendedName>
        <fullName evidence="9">ATP-dependent RNA helicase</fullName>
        <ecNumber evidence="9">3.6.4.13</ecNumber>
    </recommendedName>
</protein>
<dbReference type="PROSITE" id="PS51194">
    <property type="entry name" value="HELICASE_CTER"/>
    <property type="match status" value="1"/>
</dbReference>
<dbReference type="SMART" id="SM01178">
    <property type="entry name" value="DUF4217"/>
    <property type="match status" value="1"/>
</dbReference>
<feature type="region of interest" description="Disordered" evidence="10">
    <location>
        <begin position="507"/>
        <end position="549"/>
    </location>
</feature>
<feature type="compositionally biased region" description="Acidic residues" evidence="10">
    <location>
        <begin position="167"/>
        <end position="180"/>
    </location>
</feature>
<accession>A0A511KCR5</accession>
<dbReference type="GO" id="GO:0005730">
    <property type="term" value="C:nucleolus"/>
    <property type="evidence" value="ECO:0007669"/>
    <property type="project" value="UniProtKB-SubCell"/>
</dbReference>
<dbReference type="Pfam" id="PF00270">
    <property type="entry name" value="DEAD"/>
    <property type="match status" value="2"/>
</dbReference>
<feature type="domain" description="Helicase ATP-binding" evidence="11">
    <location>
        <begin position="231"/>
        <end position="488"/>
    </location>
</feature>
<evidence type="ECO:0000313" key="13">
    <source>
        <dbReference type="EMBL" id="GEM08169.1"/>
    </source>
</evidence>
<comment type="catalytic activity">
    <reaction evidence="9">
        <text>ATP + H2O = ADP + phosphate + H(+)</text>
        <dbReference type="Rhea" id="RHEA:13065"/>
        <dbReference type="ChEBI" id="CHEBI:15377"/>
        <dbReference type="ChEBI" id="CHEBI:15378"/>
        <dbReference type="ChEBI" id="CHEBI:30616"/>
        <dbReference type="ChEBI" id="CHEBI:43474"/>
        <dbReference type="ChEBI" id="CHEBI:456216"/>
        <dbReference type="EC" id="3.6.4.13"/>
    </reaction>
</comment>
<dbReference type="GO" id="GO:0003723">
    <property type="term" value="F:RNA binding"/>
    <property type="evidence" value="ECO:0007669"/>
    <property type="project" value="UniProtKB-UniRule"/>
</dbReference>
<evidence type="ECO:0000256" key="1">
    <source>
        <dbReference type="ARBA" id="ARBA00004604"/>
    </source>
</evidence>
<feature type="compositionally biased region" description="Low complexity" evidence="10">
    <location>
        <begin position="10"/>
        <end position="29"/>
    </location>
</feature>
<evidence type="ECO:0000256" key="7">
    <source>
        <dbReference type="ARBA" id="ARBA00022840"/>
    </source>
</evidence>
<comment type="similarity">
    <text evidence="9">Belongs to the DEAD box helicase family.</text>
</comment>
<feature type="compositionally biased region" description="Basic and acidic residues" evidence="10">
    <location>
        <begin position="36"/>
        <end position="52"/>
    </location>
</feature>
<evidence type="ECO:0000256" key="4">
    <source>
        <dbReference type="ARBA" id="ARBA00022741"/>
    </source>
</evidence>
<evidence type="ECO:0000256" key="10">
    <source>
        <dbReference type="SAM" id="MobiDB-lite"/>
    </source>
</evidence>
<keyword evidence="2" id="KW-0690">Ribosome biogenesis</keyword>
<dbReference type="Proteomes" id="UP000321518">
    <property type="component" value="Unassembled WGS sequence"/>
</dbReference>
<comment type="caution">
    <text evidence="13">The sequence shown here is derived from an EMBL/GenBank/DDBJ whole genome shotgun (WGS) entry which is preliminary data.</text>
</comment>
<dbReference type="EMBL" id="BJWK01000005">
    <property type="protein sequence ID" value="GEM08169.1"/>
    <property type="molecule type" value="Genomic_DNA"/>
</dbReference>
<dbReference type="Pfam" id="PF00271">
    <property type="entry name" value="Helicase_C"/>
    <property type="match status" value="1"/>
</dbReference>
<feature type="region of interest" description="Disordered" evidence="10">
    <location>
        <begin position="623"/>
        <end position="647"/>
    </location>
</feature>
<dbReference type="Gene3D" id="3.40.50.300">
    <property type="entry name" value="P-loop containing nucleotide triphosphate hydrolases"/>
    <property type="match status" value="2"/>
</dbReference>
<name>A0A511KCR5_RHOTO</name>
<dbReference type="GO" id="GO:0005524">
    <property type="term" value="F:ATP binding"/>
    <property type="evidence" value="ECO:0007669"/>
    <property type="project" value="UniProtKB-UniRule"/>
</dbReference>
<proteinExistence type="inferred from homology"/>